<evidence type="ECO:0000256" key="1">
    <source>
        <dbReference type="ARBA" id="ARBA00010394"/>
    </source>
</evidence>
<evidence type="ECO:0000256" key="3">
    <source>
        <dbReference type="ARBA" id="ARBA00022927"/>
    </source>
</evidence>
<accession>A0ABR1CNI0</accession>
<dbReference type="PANTHER" id="PTHR23316">
    <property type="entry name" value="IMPORTIN ALPHA"/>
    <property type="match status" value="1"/>
</dbReference>
<evidence type="ECO:0000313" key="5">
    <source>
        <dbReference type="EMBL" id="KAK6739896.1"/>
    </source>
</evidence>
<dbReference type="SUPFAM" id="SSF48371">
    <property type="entry name" value="ARM repeat"/>
    <property type="match status" value="1"/>
</dbReference>
<dbReference type="SMART" id="SM00185">
    <property type="entry name" value="ARM"/>
    <property type="match status" value="4"/>
</dbReference>
<gene>
    <name evidence="5" type="primary">Necator_chrIII.g9172</name>
    <name evidence="5" type="ORF">RB195_008407</name>
</gene>
<dbReference type="Gene3D" id="1.25.10.10">
    <property type="entry name" value="Leucine-rich Repeat Variant"/>
    <property type="match status" value="1"/>
</dbReference>
<comment type="similarity">
    <text evidence="1">Belongs to the importin alpha family.</text>
</comment>
<evidence type="ECO:0000256" key="2">
    <source>
        <dbReference type="ARBA" id="ARBA00022448"/>
    </source>
</evidence>
<dbReference type="InterPro" id="IPR016024">
    <property type="entry name" value="ARM-type_fold"/>
</dbReference>
<feature type="compositionally biased region" description="Low complexity" evidence="4">
    <location>
        <begin position="9"/>
        <end position="21"/>
    </location>
</feature>
<proteinExistence type="inferred from homology"/>
<keyword evidence="2" id="KW-0813">Transport</keyword>
<dbReference type="Proteomes" id="UP001303046">
    <property type="component" value="Unassembled WGS sequence"/>
</dbReference>
<dbReference type="EMBL" id="JAVFWL010000003">
    <property type="protein sequence ID" value="KAK6739896.1"/>
    <property type="molecule type" value="Genomic_DNA"/>
</dbReference>
<keyword evidence="6" id="KW-1185">Reference proteome</keyword>
<name>A0ABR1CNI0_NECAM</name>
<evidence type="ECO:0008006" key="7">
    <source>
        <dbReference type="Google" id="ProtNLM"/>
    </source>
</evidence>
<protein>
    <recommendedName>
        <fullName evidence="7">Importin subunit alpha</fullName>
    </recommendedName>
</protein>
<organism evidence="5 6">
    <name type="scientific">Necator americanus</name>
    <name type="common">Human hookworm</name>
    <dbReference type="NCBI Taxonomy" id="51031"/>
    <lineage>
        <taxon>Eukaryota</taxon>
        <taxon>Metazoa</taxon>
        <taxon>Ecdysozoa</taxon>
        <taxon>Nematoda</taxon>
        <taxon>Chromadorea</taxon>
        <taxon>Rhabditida</taxon>
        <taxon>Rhabditina</taxon>
        <taxon>Rhabditomorpha</taxon>
        <taxon>Strongyloidea</taxon>
        <taxon>Ancylostomatidae</taxon>
        <taxon>Bunostominae</taxon>
        <taxon>Necator</taxon>
    </lineage>
</organism>
<feature type="region of interest" description="Disordered" evidence="4">
    <location>
        <begin position="1"/>
        <end position="21"/>
    </location>
</feature>
<keyword evidence="3" id="KW-0653">Protein transport</keyword>
<dbReference type="InterPro" id="IPR000225">
    <property type="entry name" value="Armadillo"/>
</dbReference>
<sequence>MAEFTRMDSSPSCESPSSEPMLDGEQQILLELLEENTTQYAKAASALYFRRIFTTDLPSEARDPSKYARLVELLLRIISNDTHPAETRVNAAWAITNMACMSDKVNHLIVDKGGIETLMSGVIAGTGEFRIQCIWALGNIAADCGNCKEKCRNTGLITVLARLLSQKVHTDLPDLKNIVWCVMNVLRGGIRNGTVPITTIQMLVSSLFALSRKYAVWTELAKDCLWTLASIADDMHQGTQIDVVLNEPDLIDTAFEILDSQFSDLHHGALRILGNIITGNDVQTAAVVSHPRFYDILSVRTIKAHWFISKFRSPSESAKKTYRSMSYQSRPDVRREAAWMCSNIAASSQDHMDLLFLDWSIFEMLLEGVRSSEKKLKKECMWTIVNLLTGANEEKVRLMVASGVFYLFPILLSTSDLRLTERTLHALRSLLPFYPEHATLVKDSNMLSLVKTRFIETDQHIQELKNEIESFINSRSVPLIPSCTFTFVN</sequence>
<evidence type="ECO:0000256" key="4">
    <source>
        <dbReference type="SAM" id="MobiDB-lite"/>
    </source>
</evidence>
<evidence type="ECO:0000313" key="6">
    <source>
        <dbReference type="Proteomes" id="UP001303046"/>
    </source>
</evidence>
<comment type="caution">
    <text evidence="5">The sequence shown here is derived from an EMBL/GenBank/DDBJ whole genome shotgun (WGS) entry which is preliminary data.</text>
</comment>
<reference evidence="5 6" key="1">
    <citation type="submission" date="2023-08" db="EMBL/GenBank/DDBJ databases">
        <title>A Necator americanus chromosomal reference genome.</title>
        <authorList>
            <person name="Ilik V."/>
            <person name="Petrzelkova K.J."/>
            <person name="Pardy F."/>
            <person name="Fuh T."/>
            <person name="Niatou-Singa F.S."/>
            <person name="Gouil Q."/>
            <person name="Baker L."/>
            <person name="Ritchie M.E."/>
            <person name="Jex A.R."/>
            <person name="Gazzola D."/>
            <person name="Li H."/>
            <person name="Toshio Fujiwara R."/>
            <person name="Zhan B."/>
            <person name="Aroian R.V."/>
            <person name="Pafco B."/>
            <person name="Schwarz E.M."/>
        </authorList>
    </citation>
    <scope>NUCLEOTIDE SEQUENCE [LARGE SCALE GENOMIC DNA]</scope>
    <source>
        <strain evidence="5 6">Aroian</strain>
        <tissue evidence="5">Whole animal</tissue>
    </source>
</reference>
<dbReference type="InterPro" id="IPR011989">
    <property type="entry name" value="ARM-like"/>
</dbReference>